<keyword evidence="1" id="KW-0472">Membrane</keyword>
<keyword evidence="1" id="KW-0812">Transmembrane</keyword>
<accession>A0ABZ2HYW1</accession>
<evidence type="ECO:0000313" key="3">
    <source>
        <dbReference type="Proteomes" id="UP001377573"/>
    </source>
</evidence>
<keyword evidence="1" id="KW-1133">Transmembrane helix</keyword>
<evidence type="ECO:0000313" key="2">
    <source>
        <dbReference type="EMBL" id="WWS85758.1"/>
    </source>
</evidence>
<reference evidence="2 3" key="1">
    <citation type="submission" date="2024-02" db="EMBL/GenBank/DDBJ databases">
        <authorList>
            <person name="Alasadi S."/>
            <person name="Hussein S.A."/>
        </authorList>
    </citation>
    <scope>NUCLEOTIDE SEQUENCE [LARGE SCALE GENOMIC DNA]</scope>
    <source>
        <strain evidence="2 3">GJ_SRA_44_2022</strain>
    </source>
</reference>
<sequence length="153" mass="17142">MSAWMHTVGLVLVRIVFPGALALTALLLLWYGIGVLDETPGFAWVMIATGGAGFLLSLFLLWRLNNARGREDFRWYVVPEDGAEESVPPEPISAEERERLTLELDEVNRRWREALEAGFLSGGSLAAHEIRAELEERATALRRRLEAPSTPDR</sequence>
<feature type="transmembrane region" description="Helical" evidence="1">
    <location>
        <begin position="12"/>
        <end position="36"/>
    </location>
</feature>
<feature type="transmembrane region" description="Helical" evidence="1">
    <location>
        <begin position="42"/>
        <end position="64"/>
    </location>
</feature>
<organism evidence="2 3">
    <name type="scientific">Microbacterium paraoxydans</name>
    <dbReference type="NCBI Taxonomy" id="199592"/>
    <lineage>
        <taxon>Bacteria</taxon>
        <taxon>Bacillati</taxon>
        <taxon>Actinomycetota</taxon>
        <taxon>Actinomycetes</taxon>
        <taxon>Micrococcales</taxon>
        <taxon>Microbacteriaceae</taxon>
        <taxon>Microbacterium</taxon>
    </lineage>
</organism>
<protein>
    <submittedName>
        <fullName evidence="2">Uncharacterized protein</fullName>
    </submittedName>
</protein>
<gene>
    <name evidence="2" type="ORF">V8Z62_05915</name>
</gene>
<evidence type="ECO:0000256" key="1">
    <source>
        <dbReference type="SAM" id="Phobius"/>
    </source>
</evidence>
<proteinExistence type="predicted"/>
<dbReference type="Proteomes" id="UP001377573">
    <property type="component" value="Chromosome"/>
</dbReference>
<dbReference type="RefSeq" id="WP_025102898.1">
    <property type="nucleotide sequence ID" value="NZ_CP064873.1"/>
</dbReference>
<keyword evidence="3" id="KW-1185">Reference proteome</keyword>
<name>A0ABZ2HYW1_9MICO</name>
<dbReference type="EMBL" id="CP146240">
    <property type="protein sequence ID" value="WWS85758.1"/>
    <property type="molecule type" value="Genomic_DNA"/>
</dbReference>